<dbReference type="Pfam" id="PF09339">
    <property type="entry name" value="HTH_IclR"/>
    <property type="match status" value="1"/>
</dbReference>
<evidence type="ECO:0000313" key="6">
    <source>
        <dbReference type="EMBL" id="KAJ55462.1"/>
    </source>
</evidence>
<dbReference type="InterPro" id="IPR036390">
    <property type="entry name" value="WH_DNA-bd_sf"/>
</dbReference>
<dbReference type="STRING" id="1454373.ACMU_12250"/>
<dbReference type="PROSITE" id="PS51077">
    <property type="entry name" value="HTH_ICLR"/>
    <property type="match status" value="1"/>
</dbReference>
<dbReference type="PROSITE" id="PS51078">
    <property type="entry name" value="ICLR_ED"/>
    <property type="match status" value="1"/>
</dbReference>
<dbReference type="SMART" id="SM00346">
    <property type="entry name" value="HTH_ICLR"/>
    <property type="match status" value="1"/>
</dbReference>
<accession>A0A037ZIV6</accession>
<dbReference type="OrthoDB" id="9807558at2"/>
<keyword evidence="7" id="KW-1185">Reference proteome</keyword>
<evidence type="ECO:0000256" key="3">
    <source>
        <dbReference type="ARBA" id="ARBA00023163"/>
    </source>
</evidence>
<organism evidence="6 7">
    <name type="scientific">Actibacterium mucosum KCTC 23349</name>
    <dbReference type="NCBI Taxonomy" id="1454373"/>
    <lineage>
        <taxon>Bacteria</taxon>
        <taxon>Pseudomonadati</taxon>
        <taxon>Pseudomonadota</taxon>
        <taxon>Alphaproteobacteria</taxon>
        <taxon>Rhodobacterales</taxon>
        <taxon>Roseobacteraceae</taxon>
        <taxon>Actibacterium</taxon>
    </lineage>
</organism>
<dbReference type="SUPFAM" id="SSF55781">
    <property type="entry name" value="GAF domain-like"/>
    <property type="match status" value="1"/>
</dbReference>
<dbReference type="PANTHER" id="PTHR30136:SF24">
    <property type="entry name" value="HTH-TYPE TRANSCRIPTIONAL REPRESSOR ALLR"/>
    <property type="match status" value="1"/>
</dbReference>
<keyword evidence="2" id="KW-0238">DNA-binding</keyword>
<feature type="domain" description="HTH iclR-type" evidence="4">
    <location>
        <begin position="6"/>
        <end position="68"/>
    </location>
</feature>
<evidence type="ECO:0000313" key="7">
    <source>
        <dbReference type="Proteomes" id="UP000026249"/>
    </source>
</evidence>
<keyword evidence="1" id="KW-0805">Transcription regulation</keyword>
<dbReference type="GO" id="GO:0003700">
    <property type="term" value="F:DNA-binding transcription factor activity"/>
    <property type="evidence" value="ECO:0007669"/>
    <property type="project" value="TreeGrafter"/>
</dbReference>
<comment type="caution">
    <text evidence="6">The sequence shown here is derived from an EMBL/GenBank/DDBJ whole genome shotgun (WGS) entry which is preliminary data.</text>
</comment>
<dbReference type="AlphaFoldDB" id="A0A037ZIV6"/>
<evidence type="ECO:0008006" key="8">
    <source>
        <dbReference type="Google" id="ProtNLM"/>
    </source>
</evidence>
<evidence type="ECO:0000259" key="4">
    <source>
        <dbReference type="PROSITE" id="PS51077"/>
    </source>
</evidence>
<dbReference type="Pfam" id="PF01614">
    <property type="entry name" value="IclR_C"/>
    <property type="match status" value="1"/>
</dbReference>
<gene>
    <name evidence="6" type="ORF">ACMU_12250</name>
</gene>
<evidence type="ECO:0000256" key="2">
    <source>
        <dbReference type="ARBA" id="ARBA00023125"/>
    </source>
</evidence>
<dbReference type="PANTHER" id="PTHR30136">
    <property type="entry name" value="HELIX-TURN-HELIX TRANSCRIPTIONAL REGULATOR, ICLR FAMILY"/>
    <property type="match status" value="1"/>
</dbReference>
<dbReference type="SUPFAM" id="SSF46785">
    <property type="entry name" value="Winged helix' DNA-binding domain"/>
    <property type="match status" value="1"/>
</dbReference>
<name>A0A037ZIV6_9RHOB</name>
<dbReference type="InterPro" id="IPR050707">
    <property type="entry name" value="HTH_MetabolicPath_Reg"/>
</dbReference>
<feature type="domain" description="IclR-ED" evidence="5">
    <location>
        <begin position="69"/>
        <end position="251"/>
    </location>
</feature>
<protein>
    <recommendedName>
        <fullName evidence="8">IclR family transcriptional regulator</fullName>
    </recommendedName>
</protein>
<dbReference type="Proteomes" id="UP000026249">
    <property type="component" value="Unassembled WGS sequence"/>
</dbReference>
<dbReference type="InterPro" id="IPR014757">
    <property type="entry name" value="Tscrpt_reg_IclR_C"/>
</dbReference>
<dbReference type="Gene3D" id="3.30.450.40">
    <property type="match status" value="1"/>
</dbReference>
<dbReference type="InterPro" id="IPR029016">
    <property type="entry name" value="GAF-like_dom_sf"/>
</dbReference>
<dbReference type="GO" id="GO:0045892">
    <property type="term" value="P:negative regulation of DNA-templated transcription"/>
    <property type="evidence" value="ECO:0007669"/>
    <property type="project" value="TreeGrafter"/>
</dbReference>
<dbReference type="GO" id="GO:0003677">
    <property type="term" value="F:DNA binding"/>
    <property type="evidence" value="ECO:0007669"/>
    <property type="project" value="UniProtKB-KW"/>
</dbReference>
<dbReference type="EMBL" id="JFKE01000004">
    <property type="protein sequence ID" value="KAJ55462.1"/>
    <property type="molecule type" value="Genomic_DNA"/>
</dbReference>
<reference evidence="6 7" key="1">
    <citation type="submission" date="2014-03" db="EMBL/GenBank/DDBJ databases">
        <title>Draft Genome Sequence of Actibacterium mucosum KCTC 23349, a Marine Alphaproteobacterium with Complex Ionic Requirements Isolated from Mediterranean Seawater at Malvarrosa Beach, Valencia, Spain.</title>
        <authorList>
            <person name="Arahal D.R."/>
            <person name="Shao Z."/>
            <person name="Lai Q."/>
            <person name="Pujalte M.J."/>
        </authorList>
    </citation>
    <scope>NUCLEOTIDE SEQUENCE [LARGE SCALE GENOMIC DNA]</scope>
    <source>
        <strain evidence="6 7">KCTC 23349</strain>
    </source>
</reference>
<sequence length="256" mass="28358">MSVKIATTALKAFNVLEYVAESEADVSASDVAGGTGFDRATCYRLLMTLNEAGYVQLDPANRRFSLSYKVVSLARHILQEDREIETVRDVMRQIARETTEGCHYSVLDGDYSVITLRERGKQVVTVDFAVGERAELYTTAGGKAMLAFQDIREIQRYLAGTMKSKTAHTIVEPQTLRQELISIRSHGVAYDNEELMAGLRCVAAPVFEADGTVRSTIALSGPVSRYTDTRIAELEKVLRAGARELTRRRGGPEWSV</sequence>
<evidence type="ECO:0000259" key="5">
    <source>
        <dbReference type="PROSITE" id="PS51078"/>
    </source>
</evidence>
<keyword evidence="3" id="KW-0804">Transcription</keyword>
<proteinExistence type="predicted"/>
<dbReference type="InterPro" id="IPR036388">
    <property type="entry name" value="WH-like_DNA-bd_sf"/>
</dbReference>
<dbReference type="RefSeq" id="WP_035259266.1">
    <property type="nucleotide sequence ID" value="NZ_JFKE01000004.1"/>
</dbReference>
<dbReference type="Gene3D" id="1.10.10.10">
    <property type="entry name" value="Winged helix-like DNA-binding domain superfamily/Winged helix DNA-binding domain"/>
    <property type="match status" value="1"/>
</dbReference>
<evidence type="ECO:0000256" key="1">
    <source>
        <dbReference type="ARBA" id="ARBA00023015"/>
    </source>
</evidence>
<dbReference type="InterPro" id="IPR005471">
    <property type="entry name" value="Tscrpt_reg_IclR_N"/>
</dbReference>